<dbReference type="RefSeq" id="WP_006301155.1">
    <property type="nucleotide sequence ID" value="NZ_CM001022.1"/>
</dbReference>
<reference evidence="5 6" key="1">
    <citation type="journal article" date="2010" name="Stand. Genomic Sci.">
        <title>Non-contiguous finished genome sequence of Aminomonas paucivorans type strain (GLU-3).</title>
        <authorList>
            <person name="Pitluck S."/>
            <person name="Yasawong M."/>
            <person name="Held B."/>
            <person name="Lapidus A."/>
            <person name="Nolan M."/>
            <person name="Copeland A."/>
            <person name="Lucas S."/>
            <person name="Del Rio T.G."/>
            <person name="Tice H."/>
            <person name="Cheng J.F."/>
            <person name="Chertkov O."/>
            <person name="Goodwin L."/>
            <person name="Tapia R."/>
            <person name="Han C."/>
            <person name="Liolios K."/>
            <person name="Ivanova N."/>
            <person name="Mavromatis K."/>
            <person name="Ovchinnikova G."/>
            <person name="Pati A."/>
            <person name="Chen A."/>
            <person name="Palaniappan K."/>
            <person name="Land M."/>
            <person name="Hauser L."/>
            <person name="Chang Y.J."/>
            <person name="Jeffries C.D."/>
            <person name="Pukall R."/>
            <person name="Spring S."/>
            <person name="Rohde M."/>
            <person name="Sikorski J."/>
            <person name="Goker M."/>
            <person name="Woyke T."/>
            <person name="Bristow J."/>
            <person name="Eisen J.A."/>
            <person name="Markowitz V."/>
            <person name="Hugenholtz P."/>
            <person name="Kyrpides N.C."/>
            <person name="Klenk H.P."/>
        </authorList>
    </citation>
    <scope>NUCLEOTIDE SEQUENCE [LARGE SCALE GENOMIC DNA]</scope>
    <source>
        <strain evidence="5 6">DSM 12260</strain>
    </source>
</reference>
<dbReference type="SFLD" id="SFLDS00057">
    <property type="entry name" value="Glutaminase/Asparaginase"/>
    <property type="match status" value="1"/>
</dbReference>
<evidence type="ECO:0000256" key="2">
    <source>
        <dbReference type="PIRSR" id="PIRSR001220-2"/>
    </source>
</evidence>
<dbReference type="PANTHER" id="PTHR11707">
    <property type="entry name" value="L-ASPARAGINASE"/>
    <property type="match status" value="1"/>
</dbReference>
<dbReference type="SMART" id="SM00870">
    <property type="entry name" value="Asparaginase"/>
    <property type="match status" value="1"/>
</dbReference>
<gene>
    <name evidence="5" type="ORF">Apau_1530</name>
</gene>
<dbReference type="PROSITE" id="PS00917">
    <property type="entry name" value="ASN_GLN_ASE_2"/>
    <property type="match status" value="1"/>
</dbReference>
<dbReference type="PaxDb" id="584708-Apau_1530"/>
<dbReference type="eggNOG" id="COG0252">
    <property type="taxonomic scope" value="Bacteria"/>
</dbReference>
<dbReference type="InterPro" id="IPR027474">
    <property type="entry name" value="L-asparaginase_N"/>
</dbReference>
<dbReference type="PIRSF" id="PIRSF001220">
    <property type="entry name" value="L-ASNase_gatD"/>
    <property type="match status" value="1"/>
</dbReference>
<dbReference type="Pfam" id="PF00710">
    <property type="entry name" value="Asparaginase"/>
    <property type="match status" value="1"/>
</dbReference>
<dbReference type="PIRSF" id="PIRSF500176">
    <property type="entry name" value="L_ASNase"/>
    <property type="match status" value="1"/>
</dbReference>
<dbReference type="OrthoDB" id="9788068at2"/>
<accession>E3D143</accession>
<dbReference type="HOGENOM" id="CLU_799092_0_0_0"/>
<dbReference type="AlphaFoldDB" id="E3D143"/>
<feature type="active site" evidence="3">
    <location>
        <position position="91"/>
    </location>
</feature>
<evidence type="ECO:0000313" key="5">
    <source>
        <dbReference type="EMBL" id="EFQ23949.1"/>
    </source>
</evidence>
<feature type="binding site" evidence="2">
    <location>
        <position position="59"/>
    </location>
    <ligand>
        <name>substrate</name>
    </ligand>
</feature>
<sequence>MNVRVLLTGGTIASGFREGGAEPDGATARSLVGLLDSFFRERGVVPLFRSLWGEAGLDSSDLDPGHWVALTREVAEALEEGCGGVLILHGTDTMAYTSAWLSLCLAGVPVSVVLTGSQFTRDFTPEDGSVNLRGAAQVLCSSFPGVWLYFNWKLIPGARAHKARASHPDAFVSTNGIPVYFNPEWGLSSSFEHPKKTWNPGKDLRALLAHTPETARAVCSRMGWHFCFPGCGLCLRGDEEVLGLVGYGAGNVPQRLLRQVEETYAKRDRKPLILACSQAEGDFKNPGAYRNVGIASLSRSGFRVFSQMDSPLEFVHALGCFALLARPEAPEDVLSRHLKTFS</sequence>
<dbReference type="SUPFAM" id="SSF53774">
    <property type="entry name" value="Glutaminase/Asparaginase"/>
    <property type="match status" value="1"/>
</dbReference>
<dbReference type="EMBL" id="CM001022">
    <property type="protein sequence ID" value="EFQ23949.1"/>
    <property type="molecule type" value="Genomic_DNA"/>
</dbReference>
<proteinExistence type="predicted"/>
<feature type="binding site" evidence="2">
    <location>
        <begin position="91"/>
        <end position="92"/>
    </location>
    <ligand>
        <name>substrate</name>
    </ligand>
</feature>
<feature type="domain" description="L-asparaginase N-terminal" evidence="4">
    <location>
        <begin position="2"/>
        <end position="179"/>
    </location>
</feature>
<dbReference type="PROSITE" id="PS51732">
    <property type="entry name" value="ASN_GLN_ASE_3"/>
    <property type="match status" value="1"/>
</dbReference>
<dbReference type="InterPro" id="IPR027475">
    <property type="entry name" value="Asparaginase/glutaminase_AS2"/>
</dbReference>
<feature type="active site" description="O-isoaspartyl threonine intermediate" evidence="1">
    <location>
        <position position="11"/>
    </location>
</feature>
<keyword evidence="6" id="KW-1185">Reference proteome</keyword>
<organism evidence="5 6">
    <name type="scientific">Aminomonas paucivorans DSM 12260</name>
    <dbReference type="NCBI Taxonomy" id="584708"/>
    <lineage>
        <taxon>Bacteria</taxon>
        <taxon>Thermotogati</taxon>
        <taxon>Synergistota</taxon>
        <taxon>Synergistia</taxon>
        <taxon>Synergistales</taxon>
        <taxon>Synergistaceae</taxon>
        <taxon>Aminomonas</taxon>
    </lineage>
</organism>
<dbReference type="GO" id="GO:0004067">
    <property type="term" value="F:asparaginase activity"/>
    <property type="evidence" value="ECO:0007669"/>
    <property type="project" value="UniProtKB-UniRule"/>
</dbReference>
<dbReference type="Gene3D" id="3.40.50.1170">
    <property type="entry name" value="L-asparaginase, N-terminal domain"/>
    <property type="match status" value="1"/>
</dbReference>
<evidence type="ECO:0000256" key="1">
    <source>
        <dbReference type="PIRSR" id="PIRSR001220-1"/>
    </source>
</evidence>
<dbReference type="InterPro" id="IPR036152">
    <property type="entry name" value="Asp/glu_Ase-like_sf"/>
</dbReference>
<dbReference type="InterPro" id="IPR006034">
    <property type="entry name" value="Asparaginase/glutaminase-like"/>
</dbReference>
<protein>
    <submittedName>
        <fullName evidence="5">Asparaginase/glutaminase</fullName>
    </submittedName>
</protein>
<dbReference type="InterPro" id="IPR037152">
    <property type="entry name" value="L-asparaginase_N_sf"/>
</dbReference>
<evidence type="ECO:0000313" key="6">
    <source>
        <dbReference type="Proteomes" id="UP000005096"/>
    </source>
</evidence>
<evidence type="ECO:0000256" key="3">
    <source>
        <dbReference type="PROSITE-ProRule" id="PRU10100"/>
    </source>
</evidence>
<dbReference type="STRING" id="584708.Apau_1530"/>
<dbReference type="PRINTS" id="PR00139">
    <property type="entry name" value="ASNGLNASE"/>
</dbReference>
<name>E3D143_9BACT</name>
<dbReference type="PANTHER" id="PTHR11707:SF28">
    <property type="entry name" value="60 KDA LYSOPHOSPHOLIPASE"/>
    <property type="match status" value="1"/>
</dbReference>
<dbReference type="Proteomes" id="UP000005096">
    <property type="component" value="Chromosome"/>
</dbReference>
<evidence type="ECO:0000259" key="4">
    <source>
        <dbReference type="Pfam" id="PF00710"/>
    </source>
</evidence>